<dbReference type="AlphaFoldDB" id="A0ABD2KIL3"/>
<dbReference type="InterPro" id="IPR001424">
    <property type="entry name" value="SOD_Cu_Zn_dom"/>
</dbReference>
<dbReference type="InterPro" id="IPR036423">
    <property type="entry name" value="SOD-like_Cu/Zn_dom_sf"/>
</dbReference>
<accession>A0ABD2KIL3</accession>
<gene>
    <name evidence="2" type="ORF">niasHS_001326</name>
</gene>
<feature type="domain" description="Superoxide dismutase copper/zinc binding" evidence="1">
    <location>
        <begin position="19"/>
        <end position="80"/>
    </location>
</feature>
<sequence>MADPKKAVCVLVGDADPSVKGMITFTQDKEGSPVSVQGEISGLEPGLHGFHVHAYGDLSNGCTSAGPHFNPTNKTHGGPQVLFHSPVLSIKWIKSDMSVIWAMSMLDRTELPS</sequence>
<dbReference type="Gene3D" id="2.60.40.200">
    <property type="entry name" value="Superoxide dismutase, copper/zinc binding domain"/>
    <property type="match status" value="1"/>
</dbReference>
<comment type="caution">
    <text evidence="2">The sequence shown here is derived from an EMBL/GenBank/DDBJ whole genome shotgun (WGS) entry which is preliminary data.</text>
</comment>
<dbReference type="SUPFAM" id="SSF49329">
    <property type="entry name" value="Cu,Zn superoxide dismutase-like"/>
    <property type="match status" value="1"/>
</dbReference>
<proteinExistence type="predicted"/>
<dbReference type="InterPro" id="IPR018152">
    <property type="entry name" value="SOD_Cu/Zn_BS"/>
</dbReference>
<evidence type="ECO:0000259" key="1">
    <source>
        <dbReference type="Pfam" id="PF00080"/>
    </source>
</evidence>
<dbReference type="InterPro" id="IPR024134">
    <property type="entry name" value="SOD_Cu/Zn_/chaperone"/>
</dbReference>
<evidence type="ECO:0000313" key="3">
    <source>
        <dbReference type="Proteomes" id="UP001620645"/>
    </source>
</evidence>
<dbReference type="PROSITE" id="PS00087">
    <property type="entry name" value="SOD_CU_ZN_1"/>
    <property type="match status" value="1"/>
</dbReference>
<dbReference type="Pfam" id="PF00080">
    <property type="entry name" value="Sod_Cu"/>
    <property type="match status" value="1"/>
</dbReference>
<dbReference type="EMBL" id="JBICCN010000019">
    <property type="protein sequence ID" value="KAL3102764.1"/>
    <property type="molecule type" value="Genomic_DNA"/>
</dbReference>
<reference evidence="2 3" key="1">
    <citation type="submission" date="2024-10" db="EMBL/GenBank/DDBJ databases">
        <authorList>
            <person name="Kim D."/>
        </authorList>
    </citation>
    <scope>NUCLEOTIDE SEQUENCE [LARGE SCALE GENOMIC DNA]</scope>
    <source>
        <strain evidence="2">Taebaek</strain>
    </source>
</reference>
<keyword evidence="3" id="KW-1185">Reference proteome</keyword>
<name>A0ABD2KIL3_HETSC</name>
<evidence type="ECO:0000313" key="2">
    <source>
        <dbReference type="EMBL" id="KAL3102764.1"/>
    </source>
</evidence>
<dbReference type="Proteomes" id="UP001620645">
    <property type="component" value="Unassembled WGS sequence"/>
</dbReference>
<organism evidence="2 3">
    <name type="scientific">Heterodera schachtii</name>
    <name type="common">Sugarbeet cyst nematode worm</name>
    <name type="synonym">Tylenchus schachtii</name>
    <dbReference type="NCBI Taxonomy" id="97005"/>
    <lineage>
        <taxon>Eukaryota</taxon>
        <taxon>Metazoa</taxon>
        <taxon>Ecdysozoa</taxon>
        <taxon>Nematoda</taxon>
        <taxon>Chromadorea</taxon>
        <taxon>Rhabditida</taxon>
        <taxon>Tylenchina</taxon>
        <taxon>Tylenchomorpha</taxon>
        <taxon>Tylenchoidea</taxon>
        <taxon>Heteroderidae</taxon>
        <taxon>Heteroderinae</taxon>
        <taxon>Heterodera</taxon>
    </lineage>
</organism>
<protein>
    <recommendedName>
        <fullName evidence="1">Superoxide dismutase copper/zinc binding domain-containing protein</fullName>
    </recommendedName>
</protein>
<dbReference type="PANTHER" id="PTHR10003">
    <property type="entry name" value="SUPEROXIDE DISMUTASE CU-ZN -RELATED"/>
    <property type="match status" value="1"/>
</dbReference>